<dbReference type="SUPFAM" id="SSF46689">
    <property type="entry name" value="Homeodomain-like"/>
    <property type="match status" value="1"/>
</dbReference>
<dbReference type="PRINTS" id="PR00455">
    <property type="entry name" value="HTHTETR"/>
</dbReference>
<dbReference type="InterPro" id="IPR001647">
    <property type="entry name" value="HTH_TetR"/>
</dbReference>
<name>A0ABX1J2W5_9PSEU</name>
<dbReference type="InterPro" id="IPR009057">
    <property type="entry name" value="Homeodomain-like_sf"/>
</dbReference>
<feature type="DNA-binding region" description="H-T-H motif" evidence="2">
    <location>
        <begin position="41"/>
        <end position="60"/>
    </location>
</feature>
<sequence>MRTTGSDALTRAAKEDEGGFRARLLDALATCIAEDGYRRTTVADIVRRARTSRRTFYEHFSDKESCYLALLADANARMIEQISAAVDPKARWDVQIRAAVVAWIAAAESAPALTLSWIRDLPSLGTAARTLQRDMMDAFAAMIQTLCDTEELRAAGIQPVPRQLAIILLGGLRELMASTVEDGGRIGDVTEVAVEASIALLGPRD</sequence>
<dbReference type="Pfam" id="PF00440">
    <property type="entry name" value="TetR_N"/>
    <property type="match status" value="1"/>
</dbReference>
<dbReference type="Gene3D" id="1.10.357.10">
    <property type="entry name" value="Tetracycline Repressor, domain 2"/>
    <property type="match status" value="1"/>
</dbReference>
<comment type="caution">
    <text evidence="4">The sequence shown here is derived from an EMBL/GenBank/DDBJ whole genome shotgun (WGS) entry which is preliminary data.</text>
</comment>
<evidence type="ECO:0000313" key="4">
    <source>
        <dbReference type="EMBL" id="NKQ53974.1"/>
    </source>
</evidence>
<proteinExistence type="predicted"/>
<evidence type="ECO:0000259" key="3">
    <source>
        <dbReference type="PROSITE" id="PS50977"/>
    </source>
</evidence>
<dbReference type="PROSITE" id="PS50977">
    <property type="entry name" value="HTH_TETR_2"/>
    <property type="match status" value="1"/>
</dbReference>
<evidence type="ECO:0000256" key="2">
    <source>
        <dbReference type="PROSITE-ProRule" id="PRU00335"/>
    </source>
</evidence>
<protein>
    <submittedName>
        <fullName evidence="4">TetR/AcrR family transcriptional regulator</fullName>
    </submittedName>
</protein>
<dbReference type="RefSeq" id="WP_168515416.1">
    <property type="nucleotide sequence ID" value="NZ_JAAXLS010000007.1"/>
</dbReference>
<feature type="domain" description="HTH tetR-type" evidence="3">
    <location>
        <begin position="18"/>
        <end position="78"/>
    </location>
</feature>
<dbReference type="PANTHER" id="PTHR30055">
    <property type="entry name" value="HTH-TYPE TRANSCRIPTIONAL REGULATOR RUTR"/>
    <property type="match status" value="1"/>
</dbReference>
<dbReference type="PANTHER" id="PTHR30055:SF187">
    <property type="entry name" value="TRANSCRIPTIONAL REGULATORY PROTEIN"/>
    <property type="match status" value="1"/>
</dbReference>
<dbReference type="InterPro" id="IPR050109">
    <property type="entry name" value="HTH-type_TetR-like_transc_reg"/>
</dbReference>
<organism evidence="4 5">
    <name type="scientific">Amycolatopsis acididurans</name>
    <dbReference type="NCBI Taxonomy" id="2724524"/>
    <lineage>
        <taxon>Bacteria</taxon>
        <taxon>Bacillati</taxon>
        <taxon>Actinomycetota</taxon>
        <taxon>Actinomycetes</taxon>
        <taxon>Pseudonocardiales</taxon>
        <taxon>Pseudonocardiaceae</taxon>
        <taxon>Amycolatopsis</taxon>
    </lineage>
</organism>
<evidence type="ECO:0000256" key="1">
    <source>
        <dbReference type="ARBA" id="ARBA00023125"/>
    </source>
</evidence>
<dbReference type="EMBL" id="JAAXLS010000007">
    <property type="protein sequence ID" value="NKQ53974.1"/>
    <property type="molecule type" value="Genomic_DNA"/>
</dbReference>
<accession>A0ABX1J2W5</accession>
<keyword evidence="5" id="KW-1185">Reference proteome</keyword>
<keyword evidence="1 2" id="KW-0238">DNA-binding</keyword>
<evidence type="ECO:0000313" key="5">
    <source>
        <dbReference type="Proteomes" id="UP000715441"/>
    </source>
</evidence>
<gene>
    <name evidence="4" type="ORF">HFP15_13890</name>
</gene>
<reference evidence="4 5" key="1">
    <citation type="submission" date="2020-04" db="EMBL/GenBank/DDBJ databases">
        <title>Novel species.</title>
        <authorList>
            <person name="Teo W.F.A."/>
            <person name="Lipun K."/>
            <person name="Srisuk N."/>
            <person name="Duangmal K."/>
        </authorList>
    </citation>
    <scope>NUCLEOTIDE SEQUENCE [LARGE SCALE GENOMIC DNA]</scope>
    <source>
        <strain evidence="4 5">K13G38</strain>
    </source>
</reference>
<dbReference type="Proteomes" id="UP000715441">
    <property type="component" value="Unassembled WGS sequence"/>
</dbReference>